<gene>
    <name evidence="2" type="ORF">OTK00_001563</name>
</gene>
<reference evidence="2" key="1">
    <citation type="submission" date="2022-12" db="EMBL/GenBank/DDBJ databases">
        <authorList>
            <person name="Bing R.G."/>
            <person name="Willard D.J."/>
            <person name="Manesh M.J.H."/>
            <person name="Laemthong T."/>
            <person name="Crosby J.R."/>
            <person name="Kelly R.M."/>
        </authorList>
    </citation>
    <scope>NUCLEOTIDE SEQUENCE</scope>
    <source>
        <strain evidence="2">DSM 8990</strain>
    </source>
</reference>
<organism evidence="2 3">
    <name type="scientific">Caldicellulosiruptor morganii</name>
    <dbReference type="NCBI Taxonomy" id="1387555"/>
    <lineage>
        <taxon>Bacteria</taxon>
        <taxon>Bacillati</taxon>
        <taxon>Bacillota</taxon>
        <taxon>Bacillota incertae sedis</taxon>
        <taxon>Caldicellulosiruptorales</taxon>
        <taxon>Caldicellulosiruptoraceae</taxon>
        <taxon>Caldicellulosiruptor</taxon>
    </lineage>
</organism>
<dbReference type="Proteomes" id="UP001164909">
    <property type="component" value="Chromosome"/>
</dbReference>
<evidence type="ECO:0000313" key="3">
    <source>
        <dbReference type="Proteomes" id="UP001164909"/>
    </source>
</evidence>
<dbReference type="RefSeq" id="WP_082054639.1">
    <property type="nucleotide sequence ID" value="NZ_CP113865.1"/>
</dbReference>
<keyword evidence="3" id="KW-1185">Reference proteome</keyword>
<proteinExistence type="predicted"/>
<dbReference type="InterPro" id="IPR010001">
    <property type="entry name" value="BofA"/>
</dbReference>
<keyword evidence="1" id="KW-0472">Membrane</keyword>
<keyword evidence="1" id="KW-1133">Transmembrane helix</keyword>
<protein>
    <submittedName>
        <fullName evidence="2">Pro-sigmaK processing inhibitor BofA family protein</fullName>
    </submittedName>
</protein>
<dbReference type="EMBL" id="CP113865">
    <property type="protein sequence ID" value="WAM33096.1"/>
    <property type="molecule type" value="Genomic_DNA"/>
</dbReference>
<dbReference type="Pfam" id="PF07441">
    <property type="entry name" value="BofA"/>
    <property type="match status" value="1"/>
</dbReference>
<evidence type="ECO:0000313" key="2">
    <source>
        <dbReference type="EMBL" id="WAM33096.1"/>
    </source>
</evidence>
<feature type="transmembrane region" description="Helical" evidence="1">
    <location>
        <begin position="7"/>
        <end position="25"/>
    </location>
</feature>
<feature type="transmembrane region" description="Helical" evidence="1">
    <location>
        <begin position="37"/>
        <end position="61"/>
    </location>
</feature>
<sequence length="62" mass="7192">MKLTVSLLVRFLFTCLFILFFNLLFDQYNLHIGFNVVNLAIGTLIGFPGFALLFVLAFLFWK</sequence>
<evidence type="ECO:0000256" key="1">
    <source>
        <dbReference type="SAM" id="Phobius"/>
    </source>
</evidence>
<keyword evidence="1" id="KW-0812">Transmembrane</keyword>
<accession>A0ABY7BNI8</accession>
<name>A0ABY7BNI8_9FIRM</name>